<dbReference type="EMBL" id="FOCG01000001">
    <property type="protein sequence ID" value="SEM71714.1"/>
    <property type="molecule type" value="Genomic_DNA"/>
</dbReference>
<dbReference type="Gene3D" id="2.60.40.10">
    <property type="entry name" value="Immunoglobulins"/>
    <property type="match status" value="1"/>
</dbReference>
<dbReference type="InterPro" id="IPR013783">
    <property type="entry name" value="Ig-like_fold"/>
</dbReference>
<dbReference type="OrthoDB" id="1827276at2"/>
<evidence type="ECO:0000313" key="5">
    <source>
        <dbReference type="Proteomes" id="UP000199158"/>
    </source>
</evidence>
<dbReference type="PANTHER" id="PTHR35902">
    <property type="entry name" value="S-LAYER DOMAIN-LIKE PROTEIN-RELATED"/>
    <property type="match status" value="1"/>
</dbReference>
<dbReference type="Proteomes" id="UP000199158">
    <property type="component" value="Unassembled WGS sequence"/>
</dbReference>
<feature type="signal peptide" evidence="3">
    <location>
        <begin position="1"/>
        <end position="31"/>
    </location>
</feature>
<reference evidence="4 5" key="1">
    <citation type="submission" date="2016-10" db="EMBL/GenBank/DDBJ databases">
        <authorList>
            <person name="de Groot N.N."/>
        </authorList>
    </citation>
    <scope>NUCLEOTIDE SEQUENCE [LARGE SCALE GENOMIC DNA]</scope>
    <source>
        <strain evidence="4 5">CGMCC 1.5070</strain>
    </source>
</reference>
<evidence type="ECO:0000313" key="4">
    <source>
        <dbReference type="EMBL" id="SEM71714.1"/>
    </source>
</evidence>
<keyword evidence="2" id="KW-0472">Membrane</keyword>
<dbReference type="RefSeq" id="WP_092753037.1">
    <property type="nucleotide sequence ID" value="NZ_FOCG01000001.1"/>
</dbReference>
<proteinExistence type="predicted"/>
<dbReference type="STRING" id="474960.SAMN05216180_1422"/>
<evidence type="ECO:0000256" key="3">
    <source>
        <dbReference type="SAM" id="SignalP"/>
    </source>
</evidence>
<dbReference type="AlphaFoldDB" id="A0A1H8AP14"/>
<feature type="compositionally biased region" description="Low complexity" evidence="1">
    <location>
        <begin position="39"/>
        <end position="55"/>
    </location>
</feature>
<keyword evidence="3" id="KW-0732">Signal</keyword>
<feature type="transmembrane region" description="Helical" evidence="2">
    <location>
        <begin position="479"/>
        <end position="500"/>
    </location>
</feature>
<feature type="region of interest" description="Disordered" evidence="1">
    <location>
        <begin position="35"/>
        <end position="67"/>
    </location>
</feature>
<sequence>MKTSTRIICIFLAALMLLTTFGMLFSQLAFAANTDSKSDTSSSKSSSDSSSSSSSSKDDDDGFTSSGSLRLVNTPKFFKVDSHGDVVDKDGDPARSVKKGYVYKVEMTIIDPNVVYDNIDGSIGDYNIYVVSTGGNFSTINTDDFDSDAKILAQGNKGGSPELTIEFYVKSNGKGRNMNLEIGYTYNKVPVDGATKGGSSQSQGTINVRVGEAVLDDDANDTDEDSYLLATPNIIVTSYNYGGRDVMAGNDFPLTINFANTSKDFSLENIIMDVTTSTDLSISNGSNSAYIENLSKGESQTKTLQITASSSIEPKPQQVTVKFSYEYILDKTRKTGERTEVLAIPIVQLDRFSVGELSVPDQIWPGDNAYISIDYVNKGKSEIPNLSARLESDAPGISDSQVVGNVKPGDSGTIDFTVTVNEPGDISGKIIVTYEDAKGNEKSVERPFSTTVMDMGGMMPGEEPTDVPQPMPEDKPNTATIVMAVVGGLMIAGLTGTVIVKKVKLKREDEQDEDI</sequence>
<keyword evidence="2" id="KW-0812">Transmembrane</keyword>
<evidence type="ECO:0008006" key="6">
    <source>
        <dbReference type="Google" id="ProtNLM"/>
    </source>
</evidence>
<evidence type="ECO:0000256" key="2">
    <source>
        <dbReference type="SAM" id="Phobius"/>
    </source>
</evidence>
<keyword evidence="2" id="KW-1133">Transmembrane helix</keyword>
<gene>
    <name evidence="4" type="ORF">SAMN05216180_1422</name>
</gene>
<organism evidence="4 5">
    <name type="scientific">Hydrogenoanaerobacterium saccharovorans</name>
    <dbReference type="NCBI Taxonomy" id="474960"/>
    <lineage>
        <taxon>Bacteria</taxon>
        <taxon>Bacillati</taxon>
        <taxon>Bacillota</taxon>
        <taxon>Clostridia</taxon>
        <taxon>Eubacteriales</taxon>
        <taxon>Oscillospiraceae</taxon>
        <taxon>Hydrogenoanaerobacterium</taxon>
    </lineage>
</organism>
<evidence type="ECO:0000256" key="1">
    <source>
        <dbReference type="SAM" id="MobiDB-lite"/>
    </source>
</evidence>
<name>A0A1H8AP14_9FIRM</name>
<feature type="chain" id="PRO_5011639977" description="CARDB protein" evidence="3">
    <location>
        <begin position="32"/>
        <end position="515"/>
    </location>
</feature>
<protein>
    <recommendedName>
        <fullName evidence="6">CARDB protein</fullName>
    </recommendedName>
</protein>
<accession>A0A1H8AP14</accession>
<keyword evidence="5" id="KW-1185">Reference proteome</keyword>